<dbReference type="SUPFAM" id="SSF101148">
    <property type="entry name" value="Plant invertase/pectin methylesterase inhibitor"/>
    <property type="match status" value="1"/>
</dbReference>
<proteinExistence type="predicted"/>
<accession>A0ABD1U3K7</accession>
<gene>
    <name evidence="3" type="ORF">Adt_15812</name>
</gene>
<dbReference type="Proteomes" id="UP001604336">
    <property type="component" value="Unassembled WGS sequence"/>
</dbReference>
<dbReference type="Pfam" id="PF04043">
    <property type="entry name" value="PMEI"/>
    <property type="match status" value="1"/>
</dbReference>
<evidence type="ECO:0000313" key="3">
    <source>
        <dbReference type="EMBL" id="KAL2519565.1"/>
    </source>
</evidence>
<feature type="domain" description="Pectinesterase inhibitor" evidence="2">
    <location>
        <begin position="61"/>
        <end position="197"/>
    </location>
</feature>
<protein>
    <submittedName>
        <fullName evidence="3">PMEI domain-containing protein</fullName>
    </submittedName>
</protein>
<evidence type="ECO:0000256" key="1">
    <source>
        <dbReference type="SAM" id="Phobius"/>
    </source>
</evidence>
<dbReference type="EMBL" id="JBFOLK010000004">
    <property type="protein sequence ID" value="KAL2519565.1"/>
    <property type="molecule type" value="Genomic_DNA"/>
</dbReference>
<evidence type="ECO:0000259" key="2">
    <source>
        <dbReference type="SMART" id="SM00856"/>
    </source>
</evidence>
<comment type="caution">
    <text evidence="3">The sequence shown here is derived from an EMBL/GenBank/DDBJ whole genome shotgun (WGS) entry which is preliminary data.</text>
</comment>
<keyword evidence="1" id="KW-0812">Transmembrane</keyword>
<organism evidence="3 4">
    <name type="scientific">Abeliophyllum distichum</name>
    <dbReference type="NCBI Taxonomy" id="126358"/>
    <lineage>
        <taxon>Eukaryota</taxon>
        <taxon>Viridiplantae</taxon>
        <taxon>Streptophyta</taxon>
        <taxon>Embryophyta</taxon>
        <taxon>Tracheophyta</taxon>
        <taxon>Spermatophyta</taxon>
        <taxon>Magnoliopsida</taxon>
        <taxon>eudicotyledons</taxon>
        <taxon>Gunneridae</taxon>
        <taxon>Pentapetalae</taxon>
        <taxon>asterids</taxon>
        <taxon>lamiids</taxon>
        <taxon>Lamiales</taxon>
        <taxon>Oleaceae</taxon>
        <taxon>Forsythieae</taxon>
        <taxon>Abeliophyllum</taxon>
    </lineage>
</organism>
<dbReference type="AlphaFoldDB" id="A0ABD1U3K7"/>
<dbReference type="InterPro" id="IPR006501">
    <property type="entry name" value="Pectinesterase_inhib_dom"/>
</dbReference>
<feature type="transmembrane region" description="Helical" evidence="1">
    <location>
        <begin position="45"/>
        <end position="64"/>
    </location>
</feature>
<keyword evidence="1" id="KW-0472">Membrane</keyword>
<reference evidence="4" key="1">
    <citation type="submission" date="2024-07" db="EMBL/GenBank/DDBJ databases">
        <title>Two chromosome-level genome assemblies of Korean endemic species Abeliophyllum distichum and Forsythia ovata (Oleaceae).</title>
        <authorList>
            <person name="Jang H."/>
        </authorList>
    </citation>
    <scope>NUCLEOTIDE SEQUENCE [LARGE SCALE GENOMIC DNA]</scope>
</reference>
<dbReference type="SMART" id="SM00856">
    <property type="entry name" value="PMEI"/>
    <property type="match status" value="1"/>
</dbReference>
<keyword evidence="1" id="KW-1133">Transmembrane helix</keyword>
<evidence type="ECO:0000313" key="4">
    <source>
        <dbReference type="Proteomes" id="UP001604336"/>
    </source>
</evidence>
<dbReference type="Gene3D" id="1.20.140.40">
    <property type="entry name" value="Invertase/pectin methylesterase inhibitor family protein"/>
    <property type="match status" value="1"/>
</dbReference>
<sequence>MVSSAPTNGRMKEEREREGGIFLLVKIRKTREDIKIMAFRKFNSFSFLLLASIIFTQHTIAISLEISPFCKTSQVKAICTTMVNGATNWHDAIENAINATLSVAKELQPKSGFIAASIANLPPSTKETCKESFQTTTDMLEEGLDHLAAGDNGSLHTKLSAALDIECADELSNLGVATPLTNMAEDLHKKVSVCLAIMTQNANVTT</sequence>
<dbReference type="InterPro" id="IPR035513">
    <property type="entry name" value="Invertase/methylesterase_inhib"/>
</dbReference>
<name>A0ABD1U3K7_9LAMI</name>
<keyword evidence="4" id="KW-1185">Reference proteome</keyword>